<keyword evidence="2" id="KW-0378">Hydrolase</keyword>
<name>A0A1T4LWA5_9FIRM</name>
<dbReference type="EMBL" id="FUXA01000006">
    <property type="protein sequence ID" value="SJZ59030.1"/>
    <property type="molecule type" value="Genomic_DNA"/>
</dbReference>
<dbReference type="Pfam" id="PF00293">
    <property type="entry name" value="NUDIX"/>
    <property type="match status" value="1"/>
</dbReference>
<evidence type="ECO:0000259" key="4">
    <source>
        <dbReference type="PROSITE" id="PS51462"/>
    </source>
</evidence>
<dbReference type="AlphaFoldDB" id="A0A1T4LWA5"/>
<dbReference type="Gene3D" id="3.90.79.10">
    <property type="entry name" value="Nucleoside Triphosphate Pyrophosphohydrolase"/>
    <property type="match status" value="1"/>
</dbReference>
<dbReference type="InterPro" id="IPR000086">
    <property type="entry name" value="NUDIX_hydrolase_dom"/>
</dbReference>
<sequence>MEKNLNINNSKMNEQNTNNLNINDPKMNEQNTNNQNTNNQNTNHQNTDDQRTNNESVITSEHMKRLDRTLIFKGNRVEVYEDVILKPDGEEVRYDYVHNRSGAGILLVDRASVNGEEKEELIFVKQYRNTLDDYDIEIPAGCQNYPEEDFKECALREAEEETGFIPEKVFYITKMIAAVGLFDEQTAIFIGTDLKNGQIKRDDDEYIELIRMSLDEAVRNIYEHKIIDSKTIIAILAYKDMKNKLK</sequence>
<dbReference type="PANTHER" id="PTHR11839:SF18">
    <property type="entry name" value="NUDIX HYDROLASE DOMAIN-CONTAINING PROTEIN"/>
    <property type="match status" value="1"/>
</dbReference>
<dbReference type="SUPFAM" id="SSF55811">
    <property type="entry name" value="Nudix"/>
    <property type="match status" value="1"/>
</dbReference>
<protein>
    <submittedName>
        <fullName evidence="5">ADP-ribose pyrophosphatase</fullName>
    </submittedName>
</protein>
<dbReference type="Proteomes" id="UP000189857">
    <property type="component" value="Unassembled WGS sequence"/>
</dbReference>
<dbReference type="GO" id="GO:0006753">
    <property type="term" value="P:nucleoside phosphate metabolic process"/>
    <property type="evidence" value="ECO:0007669"/>
    <property type="project" value="TreeGrafter"/>
</dbReference>
<dbReference type="PANTHER" id="PTHR11839">
    <property type="entry name" value="UDP/ADP-SUGAR PYROPHOSPHATASE"/>
    <property type="match status" value="1"/>
</dbReference>
<feature type="domain" description="Nudix hydrolase" evidence="4">
    <location>
        <begin position="98"/>
        <end position="234"/>
    </location>
</feature>
<evidence type="ECO:0000256" key="1">
    <source>
        <dbReference type="ARBA" id="ARBA00001946"/>
    </source>
</evidence>
<keyword evidence="6" id="KW-1185">Reference proteome</keyword>
<dbReference type="PROSITE" id="PS51462">
    <property type="entry name" value="NUDIX"/>
    <property type="match status" value="1"/>
</dbReference>
<evidence type="ECO:0000256" key="3">
    <source>
        <dbReference type="SAM" id="MobiDB-lite"/>
    </source>
</evidence>
<comment type="cofactor">
    <cofactor evidence="1">
        <name>Mg(2+)</name>
        <dbReference type="ChEBI" id="CHEBI:18420"/>
    </cofactor>
</comment>
<feature type="compositionally biased region" description="Polar residues" evidence="3">
    <location>
        <begin position="1"/>
        <end position="22"/>
    </location>
</feature>
<reference evidence="5 6" key="1">
    <citation type="submission" date="2017-02" db="EMBL/GenBank/DDBJ databases">
        <authorList>
            <person name="Peterson S.W."/>
        </authorList>
    </citation>
    <scope>NUCLEOTIDE SEQUENCE [LARGE SCALE GENOMIC DNA]</scope>
    <source>
        <strain evidence="5 6">ATCC 17233</strain>
    </source>
</reference>
<organism evidence="5 6">
    <name type="scientific">Eubacterium ruminantium</name>
    <dbReference type="NCBI Taxonomy" id="42322"/>
    <lineage>
        <taxon>Bacteria</taxon>
        <taxon>Bacillati</taxon>
        <taxon>Bacillota</taxon>
        <taxon>Clostridia</taxon>
        <taxon>Eubacteriales</taxon>
        <taxon>Eubacteriaceae</taxon>
        <taxon>Eubacterium</taxon>
    </lineage>
</organism>
<dbReference type="InterPro" id="IPR015797">
    <property type="entry name" value="NUDIX_hydrolase-like_dom_sf"/>
</dbReference>
<dbReference type="OrthoDB" id="9806150at2"/>
<evidence type="ECO:0000313" key="6">
    <source>
        <dbReference type="Proteomes" id="UP000189857"/>
    </source>
</evidence>
<proteinExistence type="predicted"/>
<feature type="compositionally biased region" description="Low complexity" evidence="3">
    <location>
        <begin position="28"/>
        <end position="45"/>
    </location>
</feature>
<dbReference type="CDD" id="cd03424">
    <property type="entry name" value="NUDIX_ADPRase_Nudt5_UGPPase_Nudt14"/>
    <property type="match status" value="1"/>
</dbReference>
<dbReference type="GO" id="GO:0019693">
    <property type="term" value="P:ribose phosphate metabolic process"/>
    <property type="evidence" value="ECO:0007669"/>
    <property type="project" value="TreeGrafter"/>
</dbReference>
<evidence type="ECO:0000313" key="5">
    <source>
        <dbReference type="EMBL" id="SJZ59030.1"/>
    </source>
</evidence>
<feature type="region of interest" description="Disordered" evidence="3">
    <location>
        <begin position="1"/>
        <end position="55"/>
    </location>
</feature>
<dbReference type="GO" id="GO:0016787">
    <property type="term" value="F:hydrolase activity"/>
    <property type="evidence" value="ECO:0007669"/>
    <property type="project" value="UniProtKB-KW"/>
</dbReference>
<accession>A0A1T4LWA5</accession>
<gene>
    <name evidence="5" type="ORF">SAMN02745110_00974</name>
</gene>
<evidence type="ECO:0000256" key="2">
    <source>
        <dbReference type="ARBA" id="ARBA00022801"/>
    </source>
</evidence>